<reference evidence="1 2" key="1">
    <citation type="submission" date="2012-06" db="EMBL/GenBank/DDBJ databases">
        <title>Draft Genome Sequence of Lactobacillus pasteurii CRBIP 24.76T.</title>
        <authorList>
            <person name="Cousin S."/>
            <person name="Bouchier C."/>
            <person name="Loux V."/>
            <person name="Ma L."/>
            <person name="Creno S."/>
            <person name="Bizet C."/>
            <person name="Clermont D."/>
        </authorList>
    </citation>
    <scope>NUCLEOTIDE SEQUENCE [LARGE SCALE GENOMIC DNA]</scope>
    <source>
        <strain evidence="2">CRBIP 24.76T</strain>
    </source>
</reference>
<dbReference type="PATRIC" id="fig|1423790.3.peg.717"/>
<comment type="caution">
    <text evidence="1">The sequence shown here is derived from an EMBL/GenBank/DDBJ whole genome shotgun (WGS) entry which is preliminary data.</text>
</comment>
<evidence type="ECO:0000313" key="2">
    <source>
        <dbReference type="Proteomes" id="UP000009311"/>
    </source>
</evidence>
<dbReference type="eggNOG" id="COG1397">
    <property type="taxonomic scope" value="Bacteria"/>
</dbReference>
<dbReference type="OrthoDB" id="3191556at2"/>
<protein>
    <submittedName>
        <fullName evidence="1">Uncharacterized protein</fullName>
    </submittedName>
</protein>
<proteinExistence type="predicted"/>
<gene>
    <name evidence="1" type="ORF">BN53_00330</name>
</gene>
<keyword evidence="2" id="KW-1185">Reference proteome</keyword>
<dbReference type="RefSeq" id="WP_009559120.1">
    <property type="nucleotide sequence ID" value="NZ_AYZN01000012.1"/>
</dbReference>
<accession>I7LD45</accession>
<evidence type="ECO:0000313" key="1">
    <source>
        <dbReference type="EMBL" id="CCI84568.1"/>
    </source>
</evidence>
<dbReference type="STRING" id="1423790.BN53_00330"/>
<organism evidence="1 2">
    <name type="scientific">Lactobacillus pasteurii DSM 23907 = CRBIP 24.76</name>
    <dbReference type="NCBI Taxonomy" id="1423790"/>
    <lineage>
        <taxon>Bacteria</taxon>
        <taxon>Bacillati</taxon>
        <taxon>Bacillota</taxon>
        <taxon>Bacilli</taxon>
        <taxon>Lactobacillales</taxon>
        <taxon>Lactobacillaceae</taxon>
        <taxon>Lactobacillus</taxon>
    </lineage>
</organism>
<dbReference type="EMBL" id="CAKD01000006">
    <property type="protein sequence ID" value="CCI84568.1"/>
    <property type="molecule type" value="Genomic_DNA"/>
</dbReference>
<dbReference type="AlphaFoldDB" id="I7LD45"/>
<sequence length="504" mass="57666">MYESLTKFLPKLKDRKAAKHGSSRTDIQAGSSIAGLAQAIYQFGNSHPEYELDNYVELLNRNLILDLPDKADNISKLDGQVIVALLFKVVGSDHFNEKSTLSNFEADLVQKYLERLQQIDQEAVAPFEGEIRKLRLISTQGGYEPLPKVGLDSDYEQVLTISEDGTAHVVHYSQRTIFNSQGIISQEKLRLNSDVVLHIFNAIEQTFEGKMVTPNVTDVGVWGLSLVNSEGKTFRISGSLIDTVFPDLSDYIRENMAREDLYLFDGNPDRVERIEVFYDRYQTIHLSGPIPPDLVKPVWDYHEELKLDRKTETVEHSRKIFDECDVKSTYHISGAVEDFLDEISPTAFSHIEGNPEDVCTNPDRQDGYRIVITTKRERREVFGTFDKKGLPDDWEKFATSLADFLSFYSKADLLDSKLYGKVKRRKQDLIFCNVIFKDGYREYCYLADEDKYYVGDKVIVPTGSDNHETLAQIKSVEYYAKEDAPYPLDKIKHILRLADLDTDK</sequence>
<dbReference type="Proteomes" id="UP000009311">
    <property type="component" value="Unassembled WGS sequence"/>
</dbReference>
<name>I7LD45_9LACO</name>